<dbReference type="OrthoDB" id="3633099at2"/>
<evidence type="ECO:0000313" key="1">
    <source>
        <dbReference type="EMBL" id="SNR71995.1"/>
    </source>
</evidence>
<proteinExistence type="predicted"/>
<protein>
    <recommendedName>
        <fullName evidence="3">ClpX-type ZB domain-containing protein</fullName>
    </recommendedName>
</protein>
<gene>
    <name evidence="1" type="ORF">SAMN06265360_1167</name>
</gene>
<reference evidence="1 2" key="1">
    <citation type="submission" date="2017-06" db="EMBL/GenBank/DDBJ databases">
        <authorList>
            <person name="Kim H.J."/>
            <person name="Triplett B.A."/>
        </authorList>
    </citation>
    <scope>NUCLEOTIDE SEQUENCE [LARGE SCALE GENOMIC DNA]</scope>
    <source>
        <strain evidence="1 2">DSM 45207</strain>
    </source>
</reference>
<accession>A0A238YLF5</accession>
<sequence>MDAPALCQLCARAESARQHRAPGPSGPICASCIEAGLHAVSSGAHDPAADDALPVRLGRNDTTACDSCERNSRDSFLGFRRRSLARVTFPHSGTVLCAECLDSSGDLINRAIRG</sequence>
<dbReference type="Proteomes" id="UP000198348">
    <property type="component" value="Unassembled WGS sequence"/>
</dbReference>
<evidence type="ECO:0000313" key="2">
    <source>
        <dbReference type="Proteomes" id="UP000198348"/>
    </source>
</evidence>
<evidence type="ECO:0008006" key="3">
    <source>
        <dbReference type="Google" id="ProtNLM"/>
    </source>
</evidence>
<organism evidence="1 2">
    <name type="scientific">Haloechinothrix alba</name>
    <dbReference type="NCBI Taxonomy" id="664784"/>
    <lineage>
        <taxon>Bacteria</taxon>
        <taxon>Bacillati</taxon>
        <taxon>Actinomycetota</taxon>
        <taxon>Actinomycetes</taxon>
        <taxon>Pseudonocardiales</taxon>
        <taxon>Pseudonocardiaceae</taxon>
        <taxon>Haloechinothrix</taxon>
    </lineage>
</organism>
<dbReference type="EMBL" id="FZNW01000016">
    <property type="protein sequence ID" value="SNR71995.1"/>
    <property type="molecule type" value="Genomic_DNA"/>
</dbReference>
<name>A0A238YLF5_9PSEU</name>
<keyword evidence="2" id="KW-1185">Reference proteome</keyword>
<dbReference type="RefSeq" id="WP_089302386.1">
    <property type="nucleotide sequence ID" value="NZ_FZNW01000016.1"/>
</dbReference>
<dbReference type="AlphaFoldDB" id="A0A238YLF5"/>